<dbReference type="PANTHER" id="PTHR30511:SF0">
    <property type="entry name" value="ALANINE RACEMASE, CATABOLIC-RELATED"/>
    <property type="match status" value="1"/>
</dbReference>
<evidence type="ECO:0000256" key="1">
    <source>
        <dbReference type="ARBA" id="ARBA00001933"/>
    </source>
</evidence>
<dbReference type="InterPro" id="IPR009006">
    <property type="entry name" value="Ala_racemase/Decarboxylase_C"/>
</dbReference>
<keyword evidence="2 4" id="KW-0663">Pyridoxal phosphate</keyword>
<dbReference type="InterPro" id="IPR011079">
    <property type="entry name" value="Ala_racemase_C"/>
</dbReference>
<proteinExistence type="inferred from homology"/>
<comment type="caution">
    <text evidence="6">The sequence shown here is derived from an EMBL/GenBank/DDBJ whole genome shotgun (WGS) entry which is preliminary data.</text>
</comment>
<evidence type="ECO:0000256" key="4">
    <source>
        <dbReference type="HAMAP-Rule" id="MF_01201"/>
    </source>
</evidence>
<dbReference type="NCBIfam" id="TIGR00492">
    <property type="entry name" value="alr"/>
    <property type="match status" value="1"/>
</dbReference>
<dbReference type="SUPFAM" id="SSF51419">
    <property type="entry name" value="PLP-binding barrel"/>
    <property type="match status" value="1"/>
</dbReference>
<reference evidence="6 7" key="1">
    <citation type="submission" date="2023-11" db="EMBL/GenBank/DDBJ databases">
        <authorList>
            <person name="Xu M."/>
            <person name="Jiang T."/>
        </authorList>
    </citation>
    <scope>NUCLEOTIDE SEQUENCE [LARGE SCALE GENOMIC DNA]</scope>
    <source>
        <strain evidence="6 7">SD</strain>
    </source>
</reference>
<feature type="active site" description="Proton acceptor; specific for L-alanine" evidence="4">
    <location>
        <position position="257"/>
    </location>
</feature>
<dbReference type="EC" id="5.1.1.1" evidence="4"/>
<feature type="modified residue" description="N6-(pyridoxal phosphate)lysine" evidence="4">
    <location>
        <position position="34"/>
    </location>
</feature>
<dbReference type="PRINTS" id="PR00992">
    <property type="entry name" value="ALARACEMASE"/>
</dbReference>
<comment type="similarity">
    <text evidence="4">Belongs to the alanine racemase family.</text>
</comment>
<dbReference type="InterPro" id="IPR001608">
    <property type="entry name" value="Ala_racemase_N"/>
</dbReference>
<evidence type="ECO:0000256" key="2">
    <source>
        <dbReference type="ARBA" id="ARBA00022898"/>
    </source>
</evidence>
<feature type="binding site" evidence="4">
    <location>
        <position position="128"/>
    </location>
    <ligand>
        <name>substrate</name>
    </ligand>
</feature>
<dbReference type="SUPFAM" id="SSF50621">
    <property type="entry name" value="Alanine racemase C-terminal domain-like"/>
    <property type="match status" value="1"/>
</dbReference>
<dbReference type="EMBL" id="JAXAVX010000001">
    <property type="protein sequence ID" value="MDX8150891.1"/>
    <property type="molecule type" value="Genomic_DNA"/>
</dbReference>
<dbReference type="HAMAP" id="MF_01201">
    <property type="entry name" value="Ala_racemase"/>
    <property type="match status" value="1"/>
</dbReference>
<evidence type="ECO:0000256" key="3">
    <source>
        <dbReference type="ARBA" id="ARBA00023235"/>
    </source>
</evidence>
<dbReference type="PANTHER" id="PTHR30511">
    <property type="entry name" value="ALANINE RACEMASE"/>
    <property type="match status" value="1"/>
</dbReference>
<protein>
    <recommendedName>
        <fullName evidence="4">Alanine racemase</fullName>
        <ecNumber evidence="4">5.1.1.1</ecNumber>
    </recommendedName>
</protein>
<dbReference type="CDD" id="cd00430">
    <property type="entry name" value="PLPDE_III_AR"/>
    <property type="match status" value="1"/>
</dbReference>
<comment type="function">
    <text evidence="4">Catalyzes the interconversion of L-alanine and D-alanine. May also act on other amino acids.</text>
</comment>
<accession>A0ABU4VGE7</accession>
<name>A0ABU4VGE7_9ACTN</name>
<dbReference type="InterPro" id="IPR029066">
    <property type="entry name" value="PLP-binding_barrel"/>
</dbReference>
<dbReference type="GO" id="GO:0008784">
    <property type="term" value="F:alanine racemase activity"/>
    <property type="evidence" value="ECO:0007669"/>
    <property type="project" value="UniProtKB-EC"/>
</dbReference>
<sequence>MRGVAHVNVAAIERNVAALLAATTGGAALCAVVKADGYGHGAVAAARAALAGGARWLAVVTAEEAAELRAAGIRARLLVLGPLDADDLPRALDADADVVIWEREGLERLRRLERPARVHVKLDSGMGRLGQRDPAEATRIAEELAADGRLLLAGAMTHFASADEPGGRFLDEQLDRFRRWAEPLREAHPGIVLHAANSAALLARPASHLDLVRPGVAIYGLDPFQGDPADHGLEPALEWRSRLVSVKPLEAGESVGYGRRFVADAATTIGTVPQGYADGVRRALAPGGGEVLVGGRRVAMAGTVSMDSFGVDLGPGAQDAVDAPVRLIGRDGDARLSAEEVARRLGTINYEVTCGIGARVPRVHHRDGRPLDPDPA</sequence>
<comment type="cofactor">
    <cofactor evidence="1 4">
        <name>pyridoxal 5'-phosphate</name>
        <dbReference type="ChEBI" id="CHEBI:597326"/>
    </cofactor>
</comment>
<keyword evidence="7" id="KW-1185">Reference proteome</keyword>
<feature type="binding site" evidence="4">
    <location>
        <position position="306"/>
    </location>
    <ligand>
        <name>substrate</name>
    </ligand>
</feature>
<evidence type="ECO:0000259" key="5">
    <source>
        <dbReference type="SMART" id="SM01005"/>
    </source>
</evidence>
<evidence type="ECO:0000313" key="6">
    <source>
        <dbReference type="EMBL" id="MDX8150891.1"/>
    </source>
</evidence>
<evidence type="ECO:0000313" key="7">
    <source>
        <dbReference type="Proteomes" id="UP001277761"/>
    </source>
</evidence>
<dbReference type="Gene3D" id="2.40.37.10">
    <property type="entry name" value="Lyase, Ornithine Decarboxylase, Chain A, domain 1"/>
    <property type="match status" value="1"/>
</dbReference>
<dbReference type="Pfam" id="PF00842">
    <property type="entry name" value="Ala_racemase_C"/>
    <property type="match status" value="1"/>
</dbReference>
<dbReference type="Proteomes" id="UP001277761">
    <property type="component" value="Unassembled WGS sequence"/>
</dbReference>
<comment type="catalytic activity">
    <reaction evidence="4">
        <text>L-alanine = D-alanine</text>
        <dbReference type="Rhea" id="RHEA:20249"/>
        <dbReference type="ChEBI" id="CHEBI:57416"/>
        <dbReference type="ChEBI" id="CHEBI:57972"/>
        <dbReference type="EC" id="5.1.1.1"/>
    </reaction>
</comment>
<dbReference type="Pfam" id="PF01168">
    <property type="entry name" value="Ala_racemase_N"/>
    <property type="match status" value="1"/>
</dbReference>
<dbReference type="InterPro" id="IPR000821">
    <property type="entry name" value="Ala_racemase"/>
</dbReference>
<dbReference type="Gene3D" id="3.20.20.10">
    <property type="entry name" value="Alanine racemase"/>
    <property type="match status" value="1"/>
</dbReference>
<dbReference type="SMART" id="SM01005">
    <property type="entry name" value="Ala_racemase_C"/>
    <property type="match status" value="1"/>
</dbReference>
<comment type="pathway">
    <text evidence="4">Amino-acid biosynthesis; D-alanine biosynthesis; D-alanine from L-alanine: step 1/1.</text>
</comment>
<feature type="domain" description="Alanine racemase C-terminal" evidence="5">
    <location>
        <begin position="236"/>
        <end position="365"/>
    </location>
</feature>
<keyword evidence="3 4" id="KW-0413">Isomerase</keyword>
<gene>
    <name evidence="6" type="primary">alr</name>
    <name evidence="6" type="ORF">SK069_04740</name>
</gene>
<feature type="active site" description="Proton acceptor; specific for D-alanine" evidence="4">
    <location>
        <position position="34"/>
    </location>
</feature>
<dbReference type="PROSITE" id="PS00395">
    <property type="entry name" value="ALANINE_RACEMASE"/>
    <property type="match status" value="1"/>
</dbReference>
<dbReference type="InterPro" id="IPR020622">
    <property type="entry name" value="Ala_racemase_pyridoxalP-BS"/>
</dbReference>
<dbReference type="RefSeq" id="WP_319953033.1">
    <property type="nucleotide sequence ID" value="NZ_JAXAVX010000001.1"/>
</dbReference>
<organism evidence="6 7">
    <name type="scientific">Patulibacter brassicae</name>
    <dbReference type="NCBI Taxonomy" id="1705717"/>
    <lineage>
        <taxon>Bacteria</taxon>
        <taxon>Bacillati</taxon>
        <taxon>Actinomycetota</taxon>
        <taxon>Thermoleophilia</taxon>
        <taxon>Solirubrobacterales</taxon>
        <taxon>Patulibacteraceae</taxon>
        <taxon>Patulibacter</taxon>
    </lineage>
</organism>